<protein>
    <submittedName>
        <fullName evidence="2">Uncharacterized protein</fullName>
    </submittedName>
</protein>
<dbReference type="EMBL" id="JAVYJV010000007">
    <property type="protein sequence ID" value="KAK4366112.1"/>
    <property type="molecule type" value="Genomic_DNA"/>
</dbReference>
<evidence type="ECO:0000313" key="3">
    <source>
        <dbReference type="Proteomes" id="UP001291623"/>
    </source>
</evidence>
<comment type="caution">
    <text evidence="2">The sequence shown here is derived from an EMBL/GenBank/DDBJ whole genome shotgun (WGS) entry which is preliminary data.</text>
</comment>
<proteinExistence type="predicted"/>
<gene>
    <name evidence="2" type="ORF">RND71_013992</name>
</gene>
<keyword evidence="3" id="KW-1185">Reference proteome</keyword>
<evidence type="ECO:0000313" key="2">
    <source>
        <dbReference type="EMBL" id="KAK4366112.1"/>
    </source>
</evidence>
<reference evidence="2" key="1">
    <citation type="submission" date="2023-12" db="EMBL/GenBank/DDBJ databases">
        <title>Genome assembly of Anisodus tanguticus.</title>
        <authorList>
            <person name="Wang Y.-J."/>
        </authorList>
    </citation>
    <scope>NUCLEOTIDE SEQUENCE</scope>
    <source>
        <strain evidence="2">KB-2021</strain>
        <tissue evidence="2">Leaf</tissue>
    </source>
</reference>
<accession>A0AAE1VEP5</accession>
<name>A0AAE1VEP5_9SOLA</name>
<organism evidence="2 3">
    <name type="scientific">Anisodus tanguticus</name>
    <dbReference type="NCBI Taxonomy" id="243964"/>
    <lineage>
        <taxon>Eukaryota</taxon>
        <taxon>Viridiplantae</taxon>
        <taxon>Streptophyta</taxon>
        <taxon>Embryophyta</taxon>
        <taxon>Tracheophyta</taxon>
        <taxon>Spermatophyta</taxon>
        <taxon>Magnoliopsida</taxon>
        <taxon>eudicotyledons</taxon>
        <taxon>Gunneridae</taxon>
        <taxon>Pentapetalae</taxon>
        <taxon>asterids</taxon>
        <taxon>lamiids</taxon>
        <taxon>Solanales</taxon>
        <taxon>Solanaceae</taxon>
        <taxon>Solanoideae</taxon>
        <taxon>Hyoscyameae</taxon>
        <taxon>Anisodus</taxon>
    </lineage>
</organism>
<dbReference type="AlphaFoldDB" id="A0AAE1VEP5"/>
<sequence>MSVFFSSTKYYEIAIPALFEGADRNFQNFPCNIIRKDKFEAKEKGASNGSEDYTQDGTVDLKGRPAHTSKLWQRNQT</sequence>
<feature type="region of interest" description="Disordered" evidence="1">
    <location>
        <begin position="40"/>
        <end position="77"/>
    </location>
</feature>
<evidence type="ECO:0000256" key="1">
    <source>
        <dbReference type="SAM" id="MobiDB-lite"/>
    </source>
</evidence>
<feature type="compositionally biased region" description="Polar residues" evidence="1">
    <location>
        <begin position="47"/>
        <end position="57"/>
    </location>
</feature>
<dbReference type="Proteomes" id="UP001291623">
    <property type="component" value="Unassembled WGS sequence"/>
</dbReference>